<dbReference type="EMBL" id="BLZH01000009">
    <property type="protein sequence ID" value="GFP57936.1"/>
    <property type="molecule type" value="Genomic_DNA"/>
</dbReference>
<reference evidence="1 2" key="1">
    <citation type="submission" date="2020-07" db="EMBL/GenBank/DDBJ databases">
        <title>Trichoderma asperellum IC-1 whole genome shotgun sequence.</title>
        <authorList>
            <person name="Kanamasa S."/>
            <person name="Takahashi H."/>
        </authorList>
    </citation>
    <scope>NUCLEOTIDE SEQUENCE [LARGE SCALE GENOMIC DNA]</scope>
    <source>
        <strain evidence="1 2">IC-1</strain>
    </source>
</reference>
<gene>
    <name evidence="1" type="ORF">TASIC1_0009027300</name>
</gene>
<dbReference type="Proteomes" id="UP000517252">
    <property type="component" value="Unassembled WGS sequence"/>
</dbReference>
<evidence type="ECO:0000313" key="1">
    <source>
        <dbReference type="EMBL" id="GFP57936.1"/>
    </source>
</evidence>
<proteinExistence type="predicted"/>
<accession>A0A6V8R1G9</accession>
<name>A0A6V8R1G9_TRIAP</name>
<organism evidence="1 2">
    <name type="scientific">Trichoderma asperellum</name>
    <name type="common">Filamentous fungus</name>
    <dbReference type="NCBI Taxonomy" id="101201"/>
    <lineage>
        <taxon>Eukaryota</taxon>
        <taxon>Fungi</taxon>
        <taxon>Dikarya</taxon>
        <taxon>Ascomycota</taxon>
        <taxon>Pezizomycotina</taxon>
        <taxon>Sordariomycetes</taxon>
        <taxon>Hypocreomycetidae</taxon>
        <taxon>Hypocreales</taxon>
        <taxon>Hypocreaceae</taxon>
        <taxon>Trichoderma</taxon>
    </lineage>
</organism>
<protein>
    <submittedName>
        <fullName evidence="1">Uncharacterized protein</fullName>
    </submittedName>
</protein>
<evidence type="ECO:0000313" key="2">
    <source>
        <dbReference type="Proteomes" id="UP000517252"/>
    </source>
</evidence>
<sequence>MLLIAEGSLEDTNRRDHHYCEHGRIEGEFPGQEIACVGALLKSRKKLAASFKLCDVVVYRFACWLVVDDGSDTFVISVCFHQGPDGVIAVDCSKQVPEILVVFVCFKEGPEMIIAFAGFEEDL</sequence>
<comment type="caution">
    <text evidence="1">The sequence shown here is derived from an EMBL/GenBank/DDBJ whole genome shotgun (WGS) entry which is preliminary data.</text>
</comment>
<dbReference type="AlphaFoldDB" id="A0A6V8R1G9"/>